<evidence type="ECO:0000259" key="3">
    <source>
        <dbReference type="Pfam" id="PF22936"/>
    </source>
</evidence>
<gene>
    <name evidence="4" type="ORF">Tco_0910936</name>
</gene>
<accession>A0ABQ5CXJ4</accession>
<feature type="region of interest" description="Disordered" evidence="2">
    <location>
        <begin position="565"/>
        <end position="601"/>
    </location>
</feature>
<name>A0ABQ5CXJ4_9ASTR</name>
<evidence type="ECO:0000313" key="4">
    <source>
        <dbReference type="EMBL" id="GJT30661.1"/>
    </source>
</evidence>
<protein>
    <recommendedName>
        <fullName evidence="3">Retrovirus-related Pol polyprotein from transposon TNT 1-94-like beta-barrel domain-containing protein</fullName>
    </recommendedName>
</protein>
<feature type="domain" description="Retrovirus-related Pol polyprotein from transposon TNT 1-94-like beta-barrel" evidence="3">
    <location>
        <begin position="398"/>
        <end position="441"/>
    </location>
</feature>
<evidence type="ECO:0000256" key="2">
    <source>
        <dbReference type="SAM" id="MobiDB-lite"/>
    </source>
</evidence>
<dbReference type="Proteomes" id="UP001151760">
    <property type="component" value="Unassembled WGS sequence"/>
</dbReference>
<proteinExistence type="predicted"/>
<evidence type="ECO:0000256" key="1">
    <source>
        <dbReference type="SAM" id="Coils"/>
    </source>
</evidence>
<organism evidence="4 5">
    <name type="scientific">Tanacetum coccineum</name>
    <dbReference type="NCBI Taxonomy" id="301880"/>
    <lineage>
        <taxon>Eukaryota</taxon>
        <taxon>Viridiplantae</taxon>
        <taxon>Streptophyta</taxon>
        <taxon>Embryophyta</taxon>
        <taxon>Tracheophyta</taxon>
        <taxon>Spermatophyta</taxon>
        <taxon>Magnoliopsida</taxon>
        <taxon>eudicotyledons</taxon>
        <taxon>Gunneridae</taxon>
        <taxon>Pentapetalae</taxon>
        <taxon>asterids</taxon>
        <taxon>campanulids</taxon>
        <taxon>Asterales</taxon>
        <taxon>Asteraceae</taxon>
        <taxon>Asteroideae</taxon>
        <taxon>Anthemideae</taxon>
        <taxon>Anthemidinae</taxon>
        <taxon>Tanacetum</taxon>
    </lineage>
</organism>
<dbReference type="Pfam" id="PF22936">
    <property type="entry name" value="Pol_BBD"/>
    <property type="match status" value="1"/>
</dbReference>
<sequence length="726" mass="82814">MLRKEPNKVYDPFLKDGLGYKNIEHLKKAIAAQPKMYHGEMLHSTSLKIDSPDFEETLEDAEESQLKMRNKMVQLNYGKSNTLYEHLQKNEMLRNELEKSSSDSKDIQANLLKRIKILENDFKRSQAQSIDFELKLQHQKEKMACDVSWKSRLSTLNDENVLLKTQVDSVVQERENIKLEFQKLFNSIKATRNQHQKELDELIEHVNQKTYAYADVRAQNQDLLMTITELKNKLKTIKKGRMLMQIGVESPNSVRRPKSKDTKSKDRVLKNINDKRSFAHVRKKSSSVRIDSNKRGTMHSNVCQSKASVLNTKIVNVVNDSSNIVCVSCGKDVFLLSHETCVARYALSRYTKVKRALFTTSIAARSKNLGSTSVVAKSRLCVAKTPTTTNKVIQLILWIVDSGCWKHMIDNLSLLRNFIEKFMGTVCFGNDHFAAITGYGDYVQGNLVHRIGMRCTDIAKISRKRSKPDNHEHGNGIECAKAGECYQRGFPIYNCITKKIMETIHVKFDELTDMAFECNNFEPRMNSTNFQVSSEDSQSIPSKLDLDNLFGPLYEEYYATSSQEVSDNSAANTLDNEHTSSSSSIIVEEDEAPQIVSSSAEQVATEPNSLVLNENADEFVQEDGFYILIADFDGNVFYNAPPNPVFEEAESSSTYQDPSNMHEFHQKHRSSDRWTKNHPIEQVIGDPSKPVMTRNLLQTDAEVSMLDASWIESMHDELNQFKRLDD</sequence>
<reference evidence="4" key="2">
    <citation type="submission" date="2022-01" db="EMBL/GenBank/DDBJ databases">
        <authorList>
            <person name="Yamashiro T."/>
            <person name="Shiraishi A."/>
            <person name="Satake H."/>
            <person name="Nakayama K."/>
        </authorList>
    </citation>
    <scope>NUCLEOTIDE SEQUENCE</scope>
</reference>
<comment type="caution">
    <text evidence="4">The sequence shown here is derived from an EMBL/GenBank/DDBJ whole genome shotgun (WGS) entry which is preliminary data.</text>
</comment>
<dbReference type="EMBL" id="BQNB010014644">
    <property type="protein sequence ID" value="GJT30661.1"/>
    <property type="molecule type" value="Genomic_DNA"/>
</dbReference>
<keyword evidence="5" id="KW-1185">Reference proteome</keyword>
<reference evidence="4" key="1">
    <citation type="journal article" date="2022" name="Int. J. Mol. Sci.">
        <title>Draft Genome of Tanacetum Coccineum: Genomic Comparison of Closely Related Tanacetum-Family Plants.</title>
        <authorList>
            <person name="Yamashiro T."/>
            <person name="Shiraishi A."/>
            <person name="Nakayama K."/>
            <person name="Satake H."/>
        </authorList>
    </citation>
    <scope>NUCLEOTIDE SEQUENCE</scope>
</reference>
<keyword evidence="1" id="KW-0175">Coiled coil</keyword>
<evidence type="ECO:0000313" key="5">
    <source>
        <dbReference type="Proteomes" id="UP001151760"/>
    </source>
</evidence>
<feature type="compositionally biased region" description="Polar residues" evidence="2">
    <location>
        <begin position="565"/>
        <end position="574"/>
    </location>
</feature>
<feature type="coiled-coil region" evidence="1">
    <location>
        <begin position="90"/>
        <end position="128"/>
    </location>
</feature>
<dbReference type="InterPro" id="IPR054722">
    <property type="entry name" value="PolX-like_BBD"/>
</dbReference>